<sequence>MNTNEDTSPEGLPVSSGEQGDLIDHPQFVVETSSSQPVLFCDVNLSQRDVHNWSKKDAFRHFYVNWREGMNQVFQFTFRPSINHTETNDFVYINTAQPIQTDPSWGFILFNKEKGILSFNIRDGLKLHRYLDHGQLSVSSNNLLKAAMVMTLAGYQVRFESRQNQWDFFFGETGSFCFTRSSSTEDVFLTSLNQFSNGSAPPERVSTEDLAITIGSGGFAAHRMVTHEQLVKWLGITIEITNFFQPHQLICTPHGDIICDPEFVNKIFVNGIQVSNPKVGSFLLGYHFRDDQLASDGVLVLSDDEARLRTLIWETAIRANAQNARVLIALLRLNPGALDVRRVERYLEIESARRIWEVLVEDLGRERIFCQETDDLYEVKRRTSREIVVLTSALWSILRTPLLIRTWTEEILYKAPPSEPTLDTPFAITTKRIFDTLIQLDPITASLTITWVDHPLISPLVYADAKSQRIVLTVQKMASERLEEMPRCVEVVSDTMDPSRVFVTWELGLSQQAVKFVQSGYHVVLHRSDCVVALVQLVHDGGVDASSPTAPCGCLHRVVGRQETEATFESLSPMQAYIPVVSLNTKNSIYASITKPSNPNRPVSASPPQKATDPSKIEAIRRKHSVKFNENWQKTTFPILFAQFTPRIGITSPGPELIGASPPLPVAVLENLRLNFRFERSQYVSVRAHLGLGEGDAEQFILYIHGIHVPGAMDPLQGEGRLTVTVFSFLRTTSLCLFHLGLSSLVQGQGKEDVGLRELLLHYQNFDAMGHRQDAIIFPIESIESVEAVSPTYLGPFEAVQYTVDPPDPSRTGYYCRFAVRCNGPLDSAVMMPVASHLLTHSKRWPEPQYISGAPSVIDLTPGCLGSAEGFAQVGARIDAAMGFDAVRNCTWKARYPYAKVYDGPIETVLNDLKRRRLNQPPSDPRSQSPRIILLSLPERENALQQWDRSLEDVEIFRKMPLIISAFTQRPDFLVLSLPTWVLVERAWLELFKGIWTLLTSRYAVHMRHVSFTDHGLAREGCMLVIVASCVPTPIPWDDIFATTTPNPKVTVQSVIKDLGFFNPRNSTGFQTSGTGIGLICKNPQTSTDVYNHQTITLKPPSNNLLRQENTLDTPLSLPRLTTTTHPINLPPPLHPAGPILFPFLPAAIRPRPDLPHKYTQPVKNPRGGDLLSVREIARVQGFPDDFVFLGQVEWQRSEVLGAWPVSVGRLVAVGVRGIVREFGGVVSCVGGRLNMNVNANAVQDTGANVNVNANTCKNTSGNTVTSTGGEQKQTQRGKKRTRES</sequence>
<organism evidence="2 3">
    <name type="scientific">Aspergillus ruber (strain CBS 135680)</name>
    <dbReference type="NCBI Taxonomy" id="1388766"/>
    <lineage>
        <taxon>Eukaryota</taxon>
        <taxon>Fungi</taxon>
        <taxon>Dikarya</taxon>
        <taxon>Ascomycota</taxon>
        <taxon>Pezizomycotina</taxon>
        <taxon>Eurotiomycetes</taxon>
        <taxon>Eurotiomycetidae</taxon>
        <taxon>Eurotiales</taxon>
        <taxon>Aspergillaceae</taxon>
        <taxon>Aspergillus</taxon>
        <taxon>Aspergillus subgen. Aspergillus</taxon>
    </lineage>
</organism>
<feature type="compositionally biased region" description="Polar residues" evidence="1">
    <location>
        <begin position="593"/>
        <end position="609"/>
    </location>
</feature>
<gene>
    <name evidence="2" type="ORF">EURHEDRAFT_383702</name>
</gene>
<dbReference type="Gene3D" id="3.40.50.150">
    <property type="entry name" value="Vaccinia Virus protein VP39"/>
    <property type="match status" value="1"/>
</dbReference>
<evidence type="ECO:0000313" key="3">
    <source>
        <dbReference type="Proteomes" id="UP000019804"/>
    </source>
</evidence>
<accession>A0A017SNR6</accession>
<dbReference type="Gene3D" id="3.90.120.10">
    <property type="entry name" value="DNA Methylase, subunit A, domain 2"/>
    <property type="match status" value="1"/>
</dbReference>
<dbReference type="STRING" id="1388766.A0A017SNR6"/>
<evidence type="ECO:0000313" key="2">
    <source>
        <dbReference type="EMBL" id="EYE98562.1"/>
    </source>
</evidence>
<dbReference type="GeneID" id="63694711"/>
<reference evidence="3" key="1">
    <citation type="journal article" date="2014" name="Nat. Commun.">
        <title>Genomic adaptations of the halophilic Dead Sea filamentous fungus Eurotium rubrum.</title>
        <authorList>
            <person name="Kis-Papo T."/>
            <person name="Weig A.R."/>
            <person name="Riley R."/>
            <person name="Persoh D."/>
            <person name="Salamov A."/>
            <person name="Sun H."/>
            <person name="Lipzen A."/>
            <person name="Wasser S.P."/>
            <person name="Rambold G."/>
            <person name="Grigoriev I.V."/>
            <person name="Nevo E."/>
        </authorList>
    </citation>
    <scope>NUCLEOTIDE SEQUENCE [LARGE SCALE GENOMIC DNA]</scope>
    <source>
        <strain evidence="3">CBS 135680</strain>
    </source>
</reference>
<protein>
    <submittedName>
        <fullName evidence="2">Uncharacterized protein</fullName>
    </submittedName>
</protein>
<dbReference type="InterPro" id="IPR029063">
    <property type="entry name" value="SAM-dependent_MTases_sf"/>
</dbReference>
<feature type="region of interest" description="Disordered" evidence="1">
    <location>
        <begin position="1259"/>
        <end position="1285"/>
    </location>
</feature>
<dbReference type="HOGENOM" id="CLU_258984_0_0_1"/>
<feature type="region of interest" description="Disordered" evidence="1">
    <location>
        <begin position="593"/>
        <end position="616"/>
    </location>
</feature>
<keyword evidence="3" id="KW-1185">Reference proteome</keyword>
<dbReference type="SUPFAM" id="SSF53335">
    <property type="entry name" value="S-adenosyl-L-methionine-dependent methyltransferases"/>
    <property type="match status" value="1"/>
</dbReference>
<feature type="compositionally biased region" description="Low complexity" evidence="1">
    <location>
        <begin position="1259"/>
        <end position="1270"/>
    </location>
</feature>
<dbReference type="EMBL" id="KK088413">
    <property type="protein sequence ID" value="EYE98562.1"/>
    <property type="molecule type" value="Genomic_DNA"/>
</dbReference>
<dbReference type="RefSeq" id="XP_040642250.1">
    <property type="nucleotide sequence ID" value="XM_040779587.1"/>
</dbReference>
<evidence type="ECO:0000256" key="1">
    <source>
        <dbReference type="SAM" id="MobiDB-lite"/>
    </source>
</evidence>
<proteinExistence type="predicted"/>
<feature type="compositionally biased region" description="Basic residues" evidence="1">
    <location>
        <begin position="1276"/>
        <end position="1285"/>
    </location>
</feature>
<name>A0A017SNR6_ASPRC</name>
<dbReference type="Proteomes" id="UP000019804">
    <property type="component" value="Unassembled WGS sequence"/>
</dbReference>
<dbReference type="OrthoDB" id="4489415at2759"/>